<name>A0A2I1INF9_9ACTO</name>
<feature type="transmembrane region" description="Helical" evidence="9">
    <location>
        <begin position="135"/>
        <end position="157"/>
    </location>
</feature>
<dbReference type="AlphaFoldDB" id="A0A2I1INF9"/>
<dbReference type="PANTHER" id="PTHR30413:SF8">
    <property type="entry name" value="TRANSPORT PERMEASE PROTEIN"/>
    <property type="match status" value="1"/>
</dbReference>
<feature type="region of interest" description="Disordered" evidence="8">
    <location>
        <begin position="1"/>
        <end position="29"/>
    </location>
</feature>
<keyword evidence="6 9" id="KW-1133">Transmembrane helix</keyword>
<feature type="transmembrane region" description="Helical" evidence="9">
    <location>
        <begin position="301"/>
        <end position="321"/>
    </location>
</feature>
<feature type="transmembrane region" description="Helical" evidence="9">
    <location>
        <begin position="178"/>
        <end position="203"/>
    </location>
</feature>
<dbReference type="InterPro" id="IPR013525">
    <property type="entry name" value="ABC2_TM"/>
</dbReference>
<dbReference type="RefSeq" id="WP_024331121.1">
    <property type="nucleotide sequence ID" value="NZ_JASOXK010000002.1"/>
</dbReference>
<dbReference type="STRING" id="33007.HMPREF3198_01591"/>
<comment type="similarity">
    <text evidence="2">Belongs to the ABC-2 integral membrane protein family.</text>
</comment>
<evidence type="ECO:0000256" key="8">
    <source>
        <dbReference type="SAM" id="MobiDB-lite"/>
    </source>
</evidence>
<keyword evidence="3" id="KW-0813">Transport</keyword>
<evidence type="ECO:0000313" key="12">
    <source>
        <dbReference type="Proteomes" id="UP000235122"/>
    </source>
</evidence>
<dbReference type="GO" id="GO:0005886">
    <property type="term" value="C:plasma membrane"/>
    <property type="evidence" value="ECO:0007669"/>
    <property type="project" value="UniProtKB-SubCell"/>
</dbReference>
<reference evidence="11 12" key="1">
    <citation type="submission" date="2017-12" db="EMBL/GenBank/DDBJ databases">
        <title>Phylogenetic diversity of female urinary microbiome.</title>
        <authorList>
            <person name="Thomas-White K."/>
            <person name="Wolfe A.J."/>
        </authorList>
    </citation>
    <scope>NUCLEOTIDE SEQUENCE [LARGE SCALE GENOMIC DNA]</scope>
    <source>
        <strain evidence="11 12">UMB0402</strain>
    </source>
</reference>
<dbReference type="GO" id="GO:0015920">
    <property type="term" value="P:lipopolysaccharide transport"/>
    <property type="evidence" value="ECO:0007669"/>
    <property type="project" value="TreeGrafter"/>
</dbReference>
<evidence type="ECO:0000256" key="1">
    <source>
        <dbReference type="ARBA" id="ARBA00004429"/>
    </source>
</evidence>
<evidence type="ECO:0000256" key="7">
    <source>
        <dbReference type="ARBA" id="ARBA00023136"/>
    </source>
</evidence>
<sequence length="331" mass="37247">MAGKRRKPEADIPAVTHPPTRPRKSGGEVGVTEDMNSWLSEIAIDTSPYGITYLADWNLTPVVGRPPLRTYISQLWQRRHFIWQNARARAFGKSKNMLLGHIWLILHPLLDIGIYGLMFGLLLKTSRGVPRFVGYLAIGVIFFAFFTSALNGGSNLIRGGRNLIRAFTFPRAALAFSLSVRNFVDSLPTIATLLICLAIGYGTNAFGPTWLFLIPLLALQQLFCTGLILIGGKLCHMIPDLGALINLLSRFWFYGSGIFFSVSRFEHYPVAVTLMEWNPAYQFLTAYRECLLYQRVPSASLFAAISAWSTGVFVFGFIFFWQREVEYGREQ</sequence>
<dbReference type="Proteomes" id="UP000235122">
    <property type="component" value="Unassembled WGS sequence"/>
</dbReference>
<organism evidence="11 12">
    <name type="scientific">Winkia neuii</name>
    <dbReference type="NCBI Taxonomy" id="33007"/>
    <lineage>
        <taxon>Bacteria</taxon>
        <taxon>Bacillati</taxon>
        <taxon>Actinomycetota</taxon>
        <taxon>Actinomycetes</taxon>
        <taxon>Actinomycetales</taxon>
        <taxon>Actinomycetaceae</taxon>
        <taxon>Winkia</taxon>
    </lineage>
</organism>
<evidence type="ECO:0000256" key="3">
    <source>
        <dbReference type="ARBA" id="ARBA00022448"/>
    </source>
</evidence>
<proteinExistence type="inferred from homology"/>
<evidence type="ECO:0000256" key="2">
    <source>
        <dbReference type="ARBA" id="ARBA00007783"/>
    </source>
</evidence>
<dbReference type="GO" id="GO:0140359">
    <property type="term" value="F:ABC-type transporter activity"/>
    <property type="evidence" value="ECO:0007669"/>
    <property type="project" value="InterPro"/>
</dbReference>
<evidence type="ECO:0000256" key="6">
    <source>
        <dbReference type="ARBA" id="ARBA00022989"/>
    </source>
</evidence>
<accession>A0A2I1INF9</accession>
<evidence type="ECO:0000256" key="4">
    <source>
        <dbReference type="ARBA" id="ARBA00022475"/>
    </source>
</evidence>
<feature type="domain" description="ABC-2 type transporter transmembrane" evidence="10">
    <location>
        <begin position="95"/>
        <end position="290"/>
    </location>
</feature>
<dbReference type="EMBL" id="PKKO01000002">
    <property type="protein sequence ID" value="PKY72659.1"/>
    <property type="molecule type" value="Genomic_DNA"/>
</dbReference>
<keyword evidence="4" id="KW-1003">Cell membrane</keyword>
<keyword evidence="12" id="KW-1185">Reference proteome</keyword>
<evidence type="ECO:0000259" key="10">
    <source>
        <dbReference type="Pfam" id="PF01061"/>
    </source>
</evidence>
<gene>
    <name evidence="11" type="ORF">CYJ19_03165</name>
</gene>
<dbReference type="Pfam" id="PF01061">
    <property type="entry name" value="ABC2_membrane"/>
    <property type="match status" value="1"/>
</dbReference>
<comment type="subcellular location">
    <subcellularLocation>
        <location evidence="1">Cell inner membrane</location>
        <topology evidence="1">Multi-pass membrane protein</topology>
    </subcellularLocation>
</comment>
<comment type="caution">
    <text evidence="11">The sequence shown here is derived from an EMBL/GenBank/DDBJ whole genome shotgun (WGS) entry which is preliminary data.</text>
</comment>
<feature type="transmembrane region" description="Helical" evidence="9">
    <location>
        <begin position="209"/>
        <end position="231"/>
    </location>
</feature>
<keyword evidence="5 9" id="KW-0812">Transmembrane</keyword>
<evidence type="ECO:0000313" key="11">
    <source>
        <dbReference type="EMBL" id="PKY72659.1"/>
    </source>
</evidence>
<keyword evidence="7 9" id="KW-0472">Membrane</keyword>
<evidence type="ECO:0000256" key="9">
    <source>
        <dbReference type="SAM" id="Phobius"/>
    </source>
</evidence>
<protein>
    <submittedName>
        <fullName evidence="11">ABC transporter</fullName>
    </submittedName>
</protein>
<feature type="transmembrane region" description="Helical" evidence="9">
    <location>
        <begin position="243"/>
        <end position="262"/>
    </location>
</feature>
<dbReference type="PANTHER" id="PTHR30413">
    <property type="entry name" value="INNER MEMBRANE TRANSPORT PERMEASE"/>
    <property type="match status" value="1"/>
</dbReference>
<dbReference type="GeneID" id="35867585"/>
<evidence type="ECO:0000256" key="5">
    <source>
        <dbReference type="ARBA" id="ARBA00022692"/>
    </source>
</evidence>
<feature type="transmembrane region" description="Helical" evidence="9">
    <location>
        <begin position="97"/>
        <end position="123"/>
    </location>
</feature>